<dbReference type="Proteomes" id="UP000697710">
    <property type="component" value="Unassembled WGS sequence"/>
</dbReference>
<reference evidence="6" key="1">
    <citation type="submission" date="2020-04" db="EMBL/GenBank/DDBJ databases">
        <authorList>
            <person name="Zhang T."/>
        </authorList>
    </citation>
    <scope>NUCLEOTIDE SEQUENCE</scope>
    <source>
        <strain evidence="6">HKST-UBA01</strain>
    </source>
</reference>
<name>A0A956LYF7_UNCEI</name>
<accession>A0A956LYF7</accession>
<comment type="pathway">
    <text evidence="4">Nucleotide-sugar biosynthesis; CMP-3-deoxy-D-manno-octulosonate biosynthesis; CMP-3-deoxy-D-manno-octulosonate from 3-deoxy-D-manno-octulosonate and CTP: step 1/1.</text>
</comment>
<evidence type="ECO:0000313" key="6">
    <source>
        <dbReference type="EMBL" id="MCA9726922.1"/>
    </source>
</evidence>
<keyword evidence="4" id="KW-0963">Cytoplasm</keyword>
<dbReference type="InterPro" id="IPR003329">
    <property type="entry name" value="Cytidylyl_trans"/>
</dbReference>
<comment type="function">
    <text evidence="4">Activates KDO (a required 8-carbon sugar) for incorporation into bacterial lipopolysaccharide in Gram-negative bacteria.</text>
</comment>
<proteinExistence type="inferred from homology"/>
<dbReference type="GO" id="GO:0008690">
    <property type="term" value="F:3-deoxy-manno-octulosonate cytidylyltransferase activity"/>
    <property type="evidence" value="ECO:0007669"/>
    <property type="project" value="UniProtKB-UniRule"/>
</dbReference>
<dbReference type="NCBIfam" id="TIGR00466">
    <property type="entry name" value="kdsB"/>
    <property type="match status" value="1"/>
</dbReference>
<dbReference type="NCBIfam" id="NF003952">
    <property type="entry name" value="PRK05450.1-5"/>
    <property type="match status" value="1"/>
</dbReference>
<dbReference type="GO" id="GO:0005829">
    <property type="term" value="C:cytosol"/>
    <property type="evidence" value="ECO:0007669"/>
    <property type="project" value="TreeGrafter"/>
</dbReference>
<dbReference type="Pfam" id="PF02348">
    <property type="entry name" value="CTP_transf_3"/>
    <property type="match status" value="1"/>
</dbReference>
<evidence type="ECO:0000313" key="7">
    <source>
        <dbReference type="Proteomes" id="UP000697710"/>
    </source>
</evidence>
<feature type="region of interest" description="Disordered" evidence="5">
    <location>
        <begin position="1"/>
        <end position="55"/>
    </location>
</feature>
<dbReference type="HAMAP" id="MF_00057">
    <property type="entry name" value="KdsB"/>
    <property type="match status" value="1"/>
</dbReference>
<dbReference type="Gene3D" id="3.90.550.10">
    <property type="entry name" value="Spore Coat Polysaccharide Biosynthesis Protein SpsA, Chain A"/>
    <property type="match status" value="1"/>
</dbReference>
<reference evidence="6" key="2">
    <citation type="journal article" date="2021" name="Microbiome">
        <title>Successional dynamics and alternative stable states in a saline activated sludge microbial community over 9 years.</title>
        <authorList>
            <person name="Wang Y."/>
            <person name="Ye J."/>
            <person name="Ju F."/>
            <person name="Liu L."/>
            <person name="Boyd J.A."/>
            <person name="Deng Y."/>
            <person name="Parks D.H."/>
            <person name="Jiang X."/>
            <person name="Yin X."/>
            <person name="Woodcroft B.J."/>
            <person name="Tyson G.W."/>
            <person name="Hugenholtz P."/>
            <person name="Polz M.F."/>
            <person name="Zhang T."/>
        </authorList>
    </citation>
    <scope>NUCLEOTIDE SEQUENCE</scope>
    <source>
        <strain evidence="6">HKST-UBA01</strain>
    </source>
</reference>
<feature type="compositionally biased region" description="Low complexity" evidence="5">
    <location>
        <begin position="1"/>
        <end position="16"/>
    </location>
</feature>
<dbReference type="CDD" id="cd02517">
    <property type="entry name" value="CMP-KDO-Synthetase"/>
    <property type="match status" value="1"/>
</dbReference>
<sequence length="319" mass="34525">MTPSSRSRTGSSSSSGWERIASGFGSNRWSWPPERGHPTRDHFQGRPAAEFQGRRGKCPPALFAWGPSVTAPRTLAIIPARLGSTRFPGKVLADLFGRPVLAHVIERARRIEGLHDVLVATDAEAVVEAARAAGAEARMTRADHPSGSDRIGEVVRGLDPPPDFVLNLQGDEPLLPWTDVSRMVQAMHADPAAIWTLAHPITAADEFTRPSVVKVVLGDGGRALYFSRAPIPHPRTPSAWTALRHVGVYGYPRSLLEAMLALPPSRLEACEGLEQLRVLEAGLPIRVLIGEKGSPGIDEPEDLERLKRAYPSAEALARA</sequence>
<dbReference type="GO" id="GO:0009103">
    <property type="term" value="P:lipopolysaccharide biosynthetic process"/>
    <property type="evidence" value="ECO:0007669"/>
    <property type="project" value="UniProtKB-UniRule"/>
</dbReference>
<feature type="compositionally biased region" description="Basic and acidic residues" evidence="5">
    <location>
        <begin position="34"/>
        <end position="44"/>
    </location>
</feature>
<keyword evidence="2 4" id="KW-0548">Nucleotidyltransferase</keyword>
<dbReference type="PANTHER" id="PTHR42866">
    <property type="entry name" value="3-DEOXY-MANNO-OCTULOSONATE CYTIDYLYLTRANSFERASE"/>
    <property type="match status" value="1"/>
</dbReference>
<dbReference type="EMBL" id="JAGQHR010000084">
    <property type="protein sequence ID" value="MCA9726922.1"/>
    <property type="molecule type" value="Genomic_DNA"/>
</dbReference>
<dbReference type="PANTHER" id="PTHR42866:SF2">
    <property type="entry name" value="3-DEOXY-MANNO-OCTULOSONATE CYTIDYLYLTRANSFERASE, MITOCHONDRIAL"/>
    <property type="match status" value="1"/>
</dbReference>
<gene>
    <name evidence="4 6" type="primary">kdsB</name>
    <name evidence="6" type="ORF">KC729_04510</name>
</gene>
<keyword evidence="3 4" id="KW-0448">Lipopolysaccharide biosynthesis</keyword>
<protein>
    <recommendedName>
        <fullName evidence="4">3-deoxy-manno-octulosonate cytidylyltransferase</fullName>
        <ecNumber evidence="4">2.7.7.38</ecNumber>
    </recommendedName>
    <alternativeName>
        <fullName evidence="4">CMP-2-keto-3-deoxyoctulosonic acid synthase</fullName>
        <shortName evidence="4">CKS</shortName>
        <shortName evidence="4">CMP-KDO synthase</shortName>
    </alternativeName>
</protein>
<evidence type="ECO:0000256" key="1">
    <source>
        <dbReference type="ARBA" id="ARBA00022679"/>
    </source>
</evidence>
<dbReference type="EC" id="2.7.7.38" evidence="4"/>
<dbReference type="SUPFAM" id="SSF53448">
    <property type="entry name" value="Nucleotide-diphospho-sugar transferases"/>
    <property type="match status" value="1"/>
</dbReference>
<comment type="caution">
    <text evidence="6">The sequence shown here is derived from an EMBL/GenBank/DDBJ whole genome shotgun (WGS) entry which is preliminary data.</text>
</comment>
<organism evidence="6 7">
    <name type="scientific">Eiseniibacteriota bacterium</name>
    <dbReference type="NCBI Taxonomy" id="2212470"/>
    <lineage>
        <taxon>Bacteria</taxon>
        <taxon>Candidatus Eiseniibacteriota</taxon>
    </lineage>
</organism>
<evidence type="ECO:0000256" key="4">
    <source>
        <dbReference type="HAMAP-Rule" id="MF_00057"/>
    </source>
</evidence>
<dbReference type="InterPro" id="IPR004528">
    <property type="entry name" value="KdsB"/>
</dbReference>
<comment type="similarity">
    <text evidence="4">Belongs to the KdsB family.</text>
</comment>
<dbReference type="GO" id="GO:0033468">
    <property type="term" value="P:CMP-keto-3-deoxy-D-manno-octulosonic acid biosynthetic process"/>
    <property type="evidence" value="ECO:0007669"/>
    <property type="project" value="UniProtKB-UniRule"/>
</dbReference>
<comment type="subcellular location">
    <subcellularLocation>
        <location evidence="4">Cytoplasm</location>
    </subcellularLocation>
</comment>
<dbReference type="AlphaFoldDB" id="A0A956LYF7"/>
<dbReference type="InterPro" id="IPR029044">
    <property type="entry name" value="Nucleotide-diphossugar_trans"/>
</dbReference>
<comment type="catalytic activity">
    <reaction evidence="4">
        <text>3-deoxy-alpha-D-manno-oct-2-ulosonate + CTP = CMP-3-deoxy-beta-D-manno-octulosonate + diphosphate</text>
        <dbReference type="Rhea" id="RHEA:23448"/>
        <dbReference type="ChEBI" id="CHEBI:33019"/>
        <dbReference type="ChEBI" id="CHEBI:37563"/>
        <dbReference type="ChEBI" id="CHEBI:85986"/>
        <dbReference type="ChEBI" id="CHEBI:85987"/>
        <dbReference type="EC" id="2.7.7.38"/>
    </reaction>
</comment>
<evidence type="ECO:0000256" key="2">
    <source>
        <dbReference type="ARBA" id="ARBA00022695"/>
    </source>
</evidence>
<evidence type="ECO:0000256" key="5">
    <source>
        <dbReference type="SAM" id="MobiDB-lite"/>
    </source>
</evidence>
<evidence type="ECO:0000256" key="3">
    <source>
        <dbReference type="ARBA" id="ARBA00022985"/>
    </source>
</evidence>
<keyword evidence="1 4" id="KW-0808">Transferase</keyword>